<keyword evidence="1" id="KW-0472">Membrane</keyword>
<keyword evidence="1" id="KW-1133">Transmembrane helix</keyword>
<protein>
    <submittedName>
        <fullName evidence="2">Uncharacterized protein</fullName>
    </submittedName>
</protein>
<feature type="transmembrane region" description="Helical" evidence="1">
    <location>
        <begin position="12"/>
        <end position="34"/>
    </location>
</feature>
<evidence type="ECO:0000313" key="3">
    <source>
        <dbReference type="Proteomes" id="UP000235965"/>
    </source>
</evidence>
<proteinExistence type="predicted"/>
<gene>
    <name evidence="2" type="ORF">B7P43_G10774</name>
</gene>
<keyword evidence="3" id="KW-1185">Reference proteome</keyword>
<dbReference type="Proteomes" id="UP000235965">
    <property type="component" value="Unassembled WGS sequence"/>
</dbReference>
<accession>A0A2J7QKX7</accession>
<dbReference type="InParanoid" id="A0A2J7QKX7"/>
<organism evidence="2 3">
    <name type="scientific">Cryptotermes secundus</name>
    <dbReference type="NCBI Taxonomy" id="105785"/>
    <lineage>
        <taxon>Eukaryota</taxon>
        <taxon>Metazoa</taxon>
        <taxon>Ecdysozoa</taxon>
        <taxon>Arthropoda</taxon>
        <taxon>Hexapoda</taxon>
        <taxon>Insecta</taxon>
        <taxon>Pterygota</taxon>
        <taxon>Neoptera</taxon>
        <taxon>Polyneoptera</taxon>
        <taxon>Dictyoptera</taxon>
        <taxon>Blattodea</taxon>
        <taxon>Blattoidea</taxon>
        <taxon>Termitoidae</taxon>
        <taxon>Kalotermitidae</taxon>
        <taxon>Cryptotermitinae</taxon>
        <taxon>Cryptotermes</taxon>
    </lineage>
</organism>
<sequence>MSRVRIGYAEWLIWLLGFISVMLKLFRALVHIAISTFKVNDVRYRGHACKYEGWVDSKGF</sequence>
<reference evidence="2 3" key="1">
    <citation type="submission" date="2017-12" db="EMBL/GenBank/DDBJ databases">
        <title>Hemimetabolous genomes reveal molecular basis of termite eusociality.</title>
        <authorList>
            <person name="Harrison M.C."/>
            <person name="Jongepier E."/>
            <person name="Robertson H.M."/>
            <person name="Arning N."/>
            <person name="Bitard-Feildel T."/>
            <person name="Chao H."/>
            <person name="Childers C.P."/>
            <person name="Dinh H."/>
            <person name="Doddapaneni H."/>
            <person name="Dugan S."/>
            <person name="Gowin J."/>
            <person name="Greiner C."/>
            <person name="Han Y."/>
            <person name="Hu H."/>
            <person name="Hughes D.S.T."/>
            <person name="Huylmans A.-K."/>
            <person name="Kemena C."/>
            <person name="Kremer L.P.M."/>
            <person name="Lee S.L."/>
            <person name="Lopez-Ezquerra A."/>
            <person name="Mallet L."/>
            <person name="Monroy-Kuhn J.M."/>
            <person name="Moser A."/>
            <person name="Murali S.C."/>
            <person name="Muzny D.M."/>
            <person name="Otani S."/>
            <person name="Piulachs M.-D."/>
            <person name="Poelchau M."/>
            <person name="Qu J."/>
            <person name="Schaub F."/>
            <person name="Wada-Katsumata A."/>
            <person name="Worley K.C."/>
            <person name="Xie Q."/>
            <person name="Ylla G."/>
            <person name="Poulsen M."/>
            <person name="Gibbs R.A."/>
            <person name="Schal C."/>
            <person name="Richards S."/>
            <person name="Belles X."/>
            <person name="Korb J."/>
            <person name="Bornberg-Bauer E."/>
        </authorList>
    </citation>
    <scope>NUCLEOTIDE SEQUENCE [LARGE SCALE GENOMIC DNA]</scope>
    <source>
        <tissue evidence="2">Whole body</tissue>
    </source>
</reference>
<evidence type="ECO:0000313" key="2">
    <source>
        <dbReference type="EMBL" id="PNF29229.1"/>
    </source>
</evidence>
<evidence type="ECO:0000256" key="1">
    <source>
        <dbReference type="SAM" id="Phobius"/>
    </source>
</evidence>
<dbReference type="EMBL" id="NEVH01013256">
    <property type="protein sequence ID" value="PNF29229.1"/>
    <property type="molecule type" value="Genomic_DNA"/>
</dbReference>
<dbReference type="AlphaFoldDB" id="A0A2J7QKX7"/>
<comment type="caution">
    <text evidence="2">The sequence shown here is derived from an EMBL/GenBank/DDBJ whole genome shotgun (WGS) entry which is preliminary data.</text>
</comment>
<keyword evidence="1" id="KW-0812">Transmembrane</keyword>
<name>A0A2J7QKX7_9NEOP</name>